<evidence type="ECO:0000313" key="2">
    <source>
        <dbReference type="Proteomes" id="UP000095282"/>
    </source>
</evidence>
<dbReference type="AlphaFoldDB" id="A0A1I7UNZ5"/>
<organism evidence="2 3">
    <name type="scientific">Caenorhabditis tropicalis</name>
    <dbReference type="NCBI Taxonomy" id="1561998"/>
    <lineage>
        <taxon>Eukaryota</taxon>
        <taxon>Metazoa</taxon>
        <taxon>Ecdysozoa</taxon>
        <taxon>Nematoda</taxon>
        <taxon>Chromadorea</taxon>
        <taxon>Rhabditida</taxon>
        <taxon>Rhabditina</taxon>
        <taxon>Rhabditomorpha</taxon>
        <taxon>Rhabditoidea</taxon>
        <taxon>Rhabditidae</taxon>
        <taxon>Peloderinae</taxon>
        <taxon>Caenorhabditis</taxon>
    </lineage>
</organism>
<protein>
    <submittedName>
        <fullName evidence="3">MARVEL domain-containing protein</fullName>
    </submittedName>
</protein>
<feature type="transmembrane region" description="Helical" evidence="1">
    <location>
        <begin position="146"/>
        <end position="167"/>
    </location>
</feature>
<keyword evidence="1" id="KW-0812">Transmembrane</keyword>
<name>A0A1I7UNZ5_9PELO</name>
<feature type="transmembrane region" description="Helical" evidence="1">
    <location>
        <begin position="104"/>
        <end position="126"/>
    </location>
</feature>
<evidence type="ECO:0000313" key="3">
    <source>
        <dbReference type="WBParaSite" id="Csp11.Scaffold630.g17889.t1"/>
    </source>
</evidence>
<reference evidence="3" key="1">
    <citation type="submission" date="2016-11" db="UniProtKB">
        <authorList>
            <consortium name="WormBaseParasite"/>
        </authorList>
    </citation>
    <scope>IDENTIFICATION</scope>
</reference>
<dbReference type="STRING" id="1561998.A0A1I7UNZ5"/>
<feature type="transmembrane region" description="Helical" evidence="1">
    <location>
        <begin position="80"/>
        <end position="97"/>
    </location>
</feature>
<feature type="transmembrane region" description="Helical" evidence="1">
    <location>
        <begin position="55"/>
        <end position="74"/>
    </location>
</feature>
<dbReference type="eggNOG" id="ENOG502TI4C">
    <property type="taxonomic scope" value="Eukaryota"/>
</dbReference>
<keyword evidence="1" id="KW-0472">Membrane</keyword>
<evidence type="ECO:0000256" key="1">
    <source>
        <dbReference type="SAM" id="Phobius"/>
    </source>
</evidence>
<sequence>MDDQDLVFVDLDPKVSSIQEDVEEGTEARTPRKTAGFEWAAEPDEYLFPCCATKFVMLGISIFLSLISVVAWIVSSYYGGFVWLVVATLFMSLIIFLPEYFCNIVNFAVSFCLWVAFTFFCLIYGIKHLVDRGRENLHPITRKQLSDAAIFEFIECLISLLVVLLMFRMLYWFYINRKGGGECIAASD</sequence>
<keyword evidence="1" id="KW-1133">Transmembrane helix</keyword>
<dbReference type="WBParaSite" id="Csp11.Scaffold630.g17889.t1">
    <property type="protein sequence ID" value="Csp11.Scaffold630.g17889.t1"/>
    <property type="gene ID" value="Csp11.Scaffold630.g17889"/>
</dbReference>
<proteinExistence type="predicted"/>
<keyword evidence="2" id="KW-1185">Reference proteome</keyword>
<dbReference type="Proteomes" id="UP000095282">
    <property type="component" value="Unplaced"/>
</dbReference>
<accession>A0A1I7UNZ5</accession>